<evidence type="ECO:0000313" key="1">
    <source>
        <dbReference type="EMBL" id="MDR7665209.1"/>
    </source>
</evidence>
<dbReference type="RefSeq" id="WP_310575236.1">
    <property type="nucleotide sequence ID" value="NZ_JAVKPK010000015.1"/>
</dbReference>
<keyword evidence="2" id="KW-1185">Reference proteome</keyword>
<proteinExistence type="predicted"/>
<evidence type="ECO:0000313" key="2">
    <source>
        <dbReference type="Proteomes" id="UP001246244"/>
    </source>
</evidence>
<accession>A0ABU2CZN8</accession>
<dbReference type="EMBL" id="JAVKPK010000015">
    <property type="protein sequence ID" value="MDR7665209.1"/>
    <property type="molecule type" value="Genomic_DNA"/>
</dbReference>
<sequence length="177" mass="19516">MKPSILLCTVFVLWCMCSGGAAAAQITTVNPHIGNTYEVGADGQKISLINYKNASDPTYTKLVEFIKADKTDERLYSSKYMCSDFAETVHNNAEATGIKAAWASIDFKKGIGHACNAFNTTDKGLVFIDCTGSPRKSAGWDTTVKLTVGKKYKPNSLYPPIYTYSDMGTVRKYCIYW</sequence>
<name>A0ABU2CZN8_9EURY</name>
<comment type="caution">
    <text evidence="1">The sequence shown here is derived from an EMBL/GenBank/DDBJ whole genome shotgun (WGS) entry which is preliminary data.</text>
</comment>
<gene>
    <name evidence="1" type="ORF">RG963_05295</name>
</gene>
<organism evidence="1 2">
    <name type="scientific">Methanosarcina baikalica</name>
    <dbReference type="NCBI Taxonomy" id="3073890"/>
    <lineage>
        <taxon>Archaea</taxon>
        <taxon>Methanobacteriati</taxon>
        <taxon>Methanobacteriota</taxon>
        <taxon>Stenosarchaea group</taxon>
        <taxon>Methanomicrobia</taxon>
        <taxon>Methanosarcinales</taxon>
        <taxon>Methanosarcinaceae</taxon>
        <taxon>Methanosarcina</taxon>
    </lineage>
</organism>
<protein>
    <recommendedName>
        <fullName evidence="3">SCP domain-containing protein</fullName>
    </recommendedName>
</protein>
<evidence type="ECO:0008006" key="3">
    <source>
        <dbReference type="Google" id="ProtNLM"/>
    </source>
</evidence>
<reference evidence="2" key="1">
    <citation type="submission" date="2023-07" db="EMBL/GenBank/DDBJ databases">
        <title>Whole-genome sequencing of a new Methanosarcina sp. Z-7115.</title>
        <authorList>
            <person name="Zhilina T.N."/>
            <person name="Merkel A.Y."/>
        </authorList>
    </citation>
    <scope>NUCLEOTIDE SEQUENCE [LARGE SCALE GENOMIC DNA]</scope>
    <source>
        <strain evidence="2">Z-7115</strain>
    </source>
</reference>
<dbReference type="Proteomes" id="UP001246244">
    <property type="component" value="Unassembled WGS sequence"/>
</dbReference>